<protein>
    <submittedName>
        <fullName evidence="4">Uncharacterized protein</fullName>
    </submittedName>
</protein>
<gene>
    <name evidence="4" type="ORF">GH714_023204</name>
</gene>
<accession>A0A6A6LQN1</accession>
<keyword evidence="3" id="KW-0472">Membrane</keyword>
<feature type="compositionally biased region" description="Polar residues" evidence="2">
    <location>
        <begin position="25"/>
        <end position="50"/>
    </location>
</feature>
<keyword evidence="1" id="KW-0175">Coiled coil</keyword>
<evidence type="ECO:0000256" key="1">
    <source>
        <dbReference type="SAM" id="Coils"/>
    </source>
</evidence>
<feature type="region of interest" description="Disordered" evidence="2">
    <location>
        <begin position="1"/>
        <end position="51"/>
    </location>
</feature>
<evidence type="ECO:0000256" key="2">
    <source>
        <dbReference type="SAM" id="MobiDB-lite"/>
    </source>
</evidence>
<dbReference type="EMBL" id="JAAGAX010000009">
    <property type="protein sequence ID" value="KAF2303750.1"/>
    <property type="molecule type" value="Genomic_DNA"/>
</dbReference>
<feature type="compositionally biased region" description="Polar residues" evidence="2">
    <location>
        <begin position="1"/>
        <end position="14"/>
    </location>
</feature>
<name>A0A6A6LQN1_HEVBR</name>
<dbReference type="AlphaFoldDB" id="A0A6A6LQN1"/>
<evidence type="ECO:0000313" key="4">
    <source>
        <dbReference type="EMBL" id="KAF2303750.1"/>
    </source>
</evidence>
<feature type="coiled-coil region" evidence="1">
    <location>
        <begin position="69"/>
        <end position="96"/>
    </location>
</feature>
<evidence type="ECO:0000256" key="3">
    <source>
        <dbReference type="SAM" id="Phobius"/>
    </source>
</evidence>
<feature type="transmembrane region" description="Helical" evidence="3">
    <location>
        <begin position="165"/>
        <end position="187"/>
    </location>
</feature>
<keyword evidence="5" id="KW-1185">Reference proteome</keyword>
<evidence type="ECO:0000313" key="5">
    <source>
        <dbReference type="Proteomes" id="UP000467840"/>
    </source>
</evidence>
<keyword evidence="3" id="KW-0812">Transmembrane</keyword>
<dbReference type="Proteomes" id="UP000467840">
    <property type="component" value="Chromosome 16"/>
</dbReference>
<reference evidence="4 5" key="1">
    <citation type="journal article" date="2020" name="Mol. Plant">
        <title>The Chromosome-Based Rubber Tree Genome Provides New Insights into Spurge Genome Evolution and Rubber Biosynthesis.</title>
        <authorList>
            <person name="Liu J."/>
            <person name="Shi C."/>
            <person name="Shi C.C."/>
            <person name="Li W."/>
            <person name="Zhang Q.J."/>
            <person name="Zhang Y."/>
            <person name="Li K."/>
            <person name="Lu H.F."/>
            <person name="Shi C."/>
            <person name="Zhu S.T."/>
            <person name="Xiao Z.Y."/>
            <person name="Nan H."/>
            <person name="Yue Y."/>
            <person name="Zhu X.G."/>
            <person name="Wu Y."/>
            <person name="Hong X.N."/>
            <person name="Fan G.Y."/>
            <person name="Tong Y."/>
            <person name="Zhang D."/>
            <person name="Mao C.L."/>
            <person name="Liu Y.L."/>
            <person name="Hao S.J."/>
            <person name="Liu W.Q."/>
            <person name="Lv M.Q."/>
            <person name="Zhang H.B."/>
            <person name="Liu Y."/>
            <person name="Hu-Tang G.R."/>
            <person name="Wang J.P."/>
            <person name="Wang J.H."/>
            <person name="Sun Y.H."/>
            <person name="Ni S.B."/>
            <person name="Chen W.B."/>
            <person name="Zhang X.C."/>
            <person name="Jiao Y.N."/>
            <person name="Eichler E.E."/>
            <person name="Li G.H."/>
            <person name="Liu X."/>
            <person name="Gao L.Z."/>
        </authorList>
    </citation>
    <scope>NUCLEOTIDE SEQUENCE [LARGE SCALE GENOMIC DNA]</scope>
    <source>
        <strain evidence="5">cv. GT1</strain>
        <tissue evidence="4">Leaf</tissue>
    </source>
</reference>
<keyword evidence="3" id="KW-1133">Transmembrane helix</keyword>
<sequence length="194" mass="21820">MDNPQQSQAASNQEVPLAEYHPSLVSRSDPPQQPNENQIEMPSIDNSQQPLLRDHSSHVGITSTDNSPQNEIENKIKDLQAKSVDIDKRLQELQSRTFQLANIYFVFQAAAVNLVALHQLGSKYIDTLDVQDSIQSKIYELDSRGRGANPLQTEVIRKSKRKCKLVFCFLLLTAFSAIMLSSCWVKLLGFSANF</sequence>
<organism evidence="4 5">
    <name type="scientific">Hevea brasiliensis</name>
    <name type="common">Para rubber tree</name>
    <name type="synonym">Siphonia brasiliensis</name>
    <dbReference type="NCBI Taxonomy" id="3981"/>
    <lineage>
        <taxon>Eukaryota</taxon>
        <taxon>Viridiplantae</taxon>
        <taxon>Streptophyta</taxon>
        <taxon>Embryophyta</taxon>
        <taxon>Tracheophyta</taxon>
        <taxon>Spermatophyta</taxon>
        <taxon>Magnoliopsida</taxon>
        <taxon>eudicotyledons</taxon>
        <taxon>Gunneridae</taxon>
        <taxon>Pentapetalae</taxon>
        <taxon>rosids</taxon>
        <taxon>fabids</taxon>
        <taxon>Malpighiales</taxon>
        <taxon>Euphorbiaceae</taxon>
        <taxon>Crotonoideae</taxon>
        <taxon>Micrandreae</taxon>
        <taxon>Hevea</taxon>
    </lineage>
</organism>
<proteinExistence type="predicted"/>
<comment type="caution">
    <text evidence="4">The sequence shown here is derived from an EMBL/GenBank/DDBJ whole genome shotgun (WGS) entry which is preliminary data.</text>
</comment>